<protein>
    <submittedName>
        <fullName evidence="2">Glycosyltransferase</fullName>
    </submittedName>
</protein>
<evidence type="ECO:0000313" key="3">
    <source>
        <dbReference type="Proteomes" id="UP000306973"/>
    </source>
</evidence>
<reference evidence="2 3" key="1">
    <citation type="journal article" date="2007" name="Int. J. Syst. Evol. Microbiol.">
        <title>Halomonas saccharevitans sp. nov., Halomonas arcis sp. nov. and Halomonas subterranea sp. nov., halophilic bacteria isolated from hypersaline environments of China.</title>
        <authorList>
            <person name="Xu X.W."/>
            <person name="Wu Y.H."/>
            <person name="Zhou Z."/>
            <person name="Wang C.S."/>
            <person name="Zhou Y.G."/>
            <person name="Zhang H.B."/>
            <person name="Wang Y."/>
            <person name="Wu M."/>
        </authorList>
    </citation>
    <scope>NUCLEOTIDE SEQUENCE [LARGE SCALE GENOMIC DNA]</scope>
    <source>
        <strain evidence="2 3">TBZ3</strain>
    </source>
</reference>
<dbReference type="InterPro" id="IPR029044">
    <property type="entry name" value="Nucleotide-diphossugar_trans"/>
</dbReference>
<evidence type="ECO:0000259" key="1">
    <source>
        <dbReference type="Pfam" id="PF00535"/>
    </source>
</evidence>
<dbReference type="EMBL" id="VBUI01000033">
    <property type="protein sequence ID" value="TLF46112.1"/>
    <property type="molecule type" value="Genomic_DNA"/>
</dbReference>
<name>A0A5R8M945_9GAMM</name>
<evidence type="ECO:0000313" key="2">
    <source>
        <dbReference type="EMBL" id="TLF46112.1"/>
    </source>
</evidence>
<sequence length="338" mass="37740">MKKVIAVVLTYNRRELLQKCLDAILTQTRTCDEIIVINNGSTDDTRELLESGLYSGIKIYNLEENRGAAGGFNAGFRLAYDNGADQVWMMDDDVVPESDALEKLLDADALLEGEGARRSYLVSLAYSEKKGEWTNLPYLSVHHSTSWPSYLEHGLVAVGYSTFVSILVPRETLEKHGLPIQSMFIWGEDAEFTLRVTQEDPGYLVGTSRVQHLRPGAGINIVVETNPARIAYYRHYVRNNIYLARKYKTRRRLFSVIFVKLSLLARLLVSGQFRKASIVTRGLVEGVRFSPYVQAIGDDYDYSSIELSVPEGTGQASPAAVVGNDDAYPLGYQRAAHS</sequence>
<dbReference type="SUPFAM" id="SSF53448">
    <property type="entry name" value="Nucleotide-diphospho-sugar transferases"/>
    <property type="match status" value="1"/>
</dbReference>
<organism evidence="2 3">
    <name type="scientific">Halomonas urmiana</name>
    <dbReference type="NCBI Taxonomy" id="490901"/>
    <lineage>
        <taxon>Bacteria</taxon>
        <taxon>Pseudomonadati</taxon>
        <taxon>Pseudomonadota</taxon>
        <taxon>Gammaproteobacteria</taxon>
        <taxon>Oceanospirillales</taxon>
        <taxon>Halomonadaceae</taxon>
        <taxon>Halomonas</taxon>
    </lineage>
</organism>
<keyword evidence="3" id="KW-1185">Reference proteome</keyword>
<dbReference type="InterPro" id="IPR050834">
    <property type="entry name" value="Glycosyltransf_2"/>
</dbReference>
<accession>A0A5R8M945</accession>
<dbReference type="GO" id="GO:0016740">
    <property type="term" value="F:transferase activity"/>
    <property type="evidence" value="ECO:0007669"/>
    <property type="project" value="UniProtKB-KW"/>
</dbReference>
<dbReference type="PANTHER" id="PTHR43685:SF2">
    <property type="entry name" value="GLYCOSYLTRANSFERASE 2-LIKE DOMAIN-CONTAINING PROTEIN"/>
    <property type="match status" value="1"/>
</dbReference>
<dbReference type="Gene3D" id="3.90.550.10">
    <property type="entry name" value="Spore Coat Polysaccharide Biosynthesis Protein SpsA, Chain A"/>
    <property type="match status" value="1"/>
</dbReference>
<dbReference type="InterPro" id="IPR001173">
    <property type="entry name" value="Glyco_trans_2-like"/>
</dbReference>
<dbReference type="AlphaFoldDB" id="A0A5R8M945"/>
<feature type="domain" description="Glycosyltransferase 2-like" evidence="1">
    <location>
        <begin position="7"/>
        <end position="106"/>
    </location>
</feature>
<dbReference type="Pfam" id="PF00535">
    <property type="entry name" value="Glycos_transf_2"/>
    <property type="match status" value="1"/>
</dbReference>
<dbReference type="OrthoDB" id="7665907at2"/>
<dbReference type="Proteomes" id="UP000306973">
    <property type="component" value="Unassembled WGS sequence"/>
</dbReference>
<comment type="caution">
    <text evidence="2">The sequence shown here is derived from an EMBL/GenBank/DDBJ whole genome shotgun (WGS) entry which is preliminary data.</text>
</comment>
<dbReference type="CDD" id="cd04185">
    <property type="entry name" value="GT_2_like_b"/>
    <property type="match status" value="1"/>
</dbReference>
<proteinExistence type="predicted"/>
<keyword evidence="2" id="KW-0808">Transferase</keyword>
<dbReference type="RefSeq" id="WP_138182699.1">
    <property type="nucleotide sequence ID" value="NZ_VBUI01000033.1"/>
</dbReference>
<gene>
    <name evidence="2" type="ORF">FEI13_16950</name>
</gene>
<dbReference type="PANTHER" id="PTHR43685">
    <property type="entry name" value="GLYCOSYLTRANSFERASE"/>
    <property type="match status" value="1"/>
</dbReference>